<protein>
    <submittedName>
        <fullName evidence="1">Steroid C25 dehydrogenase-like gamma-subunit</fullName>
    </submittedName>
</protein>
<organism evidence="1 2">
    <name type="scientific">Sterolibacterium denitrificans</name>
    <dbReference type="NCBI Taxonomy" id="157592"/>
    <lineage>
        <taxon>Bacteria</taxon>
        <taxon>Pseudomonadati</taxon>
        <taxon>Pseudomonadota</taxon>
        <taxon>Betaproteobacteria</taxon>
        <taxon>Nitrosomonadales</taxon>
        <taxon>Sterolibacteriaceae</taxon>
        <taxon>Sterolibacterium</taxon>
    </lineage>
</organism>
<evidence type="ECO:0000313" key="2">
    <source>
        <dbReference type="Proteomes" id="UP000242886"/>
    </source>
</evidence>
<dbReference type="AlphaFoldDB" id="A0A7Z7MUE5"/>
<dbReference type="Gene3D" id="2.60.40.1190">
    <property type="match status" value="1"/>
</dbReference>
<evidence type="ECO:0000313" key="1">
    <source>
        <dbReference type="EMBL" id="SMB22297.1"/>
    </source>
</evidence>
<dbReference type="RefSeq" id="WP_154715928.1">
    <property type="nucleotide sequence ID" value="NZ_LT837803.1"/>
</dbReference>
<gene>
    <name evidence="1" type="primary">s25dC</name>
    <name evidence="1" type="ORF">SDENCHOL_10536</name>
</gene>
<accession>A0A7Z7MUE5</accession>
<reference evidence="1" key="1">
    <citation type="submission" date="2017-03" db="EMBL/GenBank/DDBJ databases">
        <authorList>
            <consortium name="AG Boll"/>
        </authorList>
    </citation>
    <scope>NUCLEOTIDE SEQUENCE [LARGE SCALE GENOMIC DNA]</scope>
    <source>
        <strain evidence="1">Chol</strain>
    </source>
</reference>
<sequence length="181" mass="19918">MKKTVTLIAAPTAIQPGGYIAKAYEDRTVPGLSQADLDIEAKGQGWQITLSWACPAPVKSIARETDKFLDACALLVPATENAQWITMGSKEDPVEGVLWKADREKPWRMQAEGLGTMIRQEAPVDWTVAAEHANGRWTVRFEIGAWPVLSQYKQLGFAIWLGERQDRAGLKSVSPGWLAAV</sequence>
<keyword evidence="2" id="KW-1185">Reference proteome</keyword>
<name>A0A7Z7MUE5_9PROT</name>
<proteinExistence type="predicted"/>
<dbReference type="EMBL" id="LT837803">
    <property type="protein sequence ID" value="SMB22297.1"/>
    <property type="molecule type" value="Genomic_DNA"/>
</dbReference>
<dbReference type="Proteomes" id="UP000242886">
    <property type="component" value="Chromosome SDENCHOL"/>
</dbReference>